<keyword evidence="13 16" id="KW-0472">Membrane</keyword>
<comment type="subcellular location">
    <subcellularLocation>
        <location evidence="2 16">Golgi apparatus membrane</location>
        <topology evidence="2 16">Single-pass type II membrane protein</topology>
    </subcellularLocation>
</comment>
<keyword evidence="10" id="KW-0735">Signal-anchor</keyword>
<evidence type="ECO:0000256" key="13">
    <source>
        <dbReference type="ARBA" id="ARBA00023136"/>
    </source>
</evidence>
<dbReference type="PANTHER" id="PTHR11675:SF118">
    <property type="entry name" value="POLYPEPTIDE N-ACETYLGALACTOSAMINYLTRANSFERASE 3"/>
    <property type="match status" value="1"/>
</dbReference>
<evidence type="ECO:0000256" key="2">
    <source>
        <dbReference type="ARBA" id="ARBA00004323"/>
    </source>
</evidence>
<feature type="domain" description="Ricin B lectin" evidence="17">
    <location>
        <begin position="467"/>
        <end position="598"/>
    </location>
</feature>
<name>A0A9P0DYA5_DIABA</name>
<keyword evidence="12 16" id="KW-0333">Golgi apparatus</keyword>
<keyword evidence="5 16" id="KW-0328">Glycosyltransferase</keyword>
<dbReference type="InterPro" id="IPR000772">
    <property type="entry name" value="Ricin_B_lectin"/>
</dbReference>
<evidence type="ECO:0000256" key="12">
    <source>
        <dbReference type="ARBA" id="ARBA00023034"/>
    </source>
</evidence>
<dbReference type="Gene3D" id="3.90.550.10">
    <property type="entry name" value="Spore Coat Polysaccharide Biosynthesis Protein SpsA, Chain A"/>
    <property type="match status" value="1"/>
</dbReference>
<keyword evidence="14 16" id="KW-1015">Disulfide bond</keyword>
<evidence type="ECO:0000256" key="8">
    <source>
        <dbReference type="ARBA" id="ARBA00022723"/>
    </source>
</evidence>
<dbReference type="SMART" id="SM00458">
    <property type="entry name" value="RICIN"/>
    <property type="match status" value="1"/>
</dbReference>
<keyword evidence="7 16" id="KW-0812">Transmembrane</keyword>
<protein>
    <recommendedName>
        <fullName evidence="16">Polypeptide N-acetylgalactosaminyltransferase</fullName>
        <ecNumber evidence="16">2.4.1.-</ecNumber>
    </recommendedName>
    <alternativeName>
        <fullName evidence="16">Protein-UDP acetylgalactosaminyltransferase</fullName>
    </alternativeName>
</protein>
<evidence type="ECO:0000256" key="3">
    <source>
        <dbReference type="ARBA" id="ARBA00004922"/>
    </source>
</evidence>
<dbReference type="GO" id="GO:0006493">
    <property type="term" value="P:protein O-linked glycosylation"/>
    <property type="evidence" value="ECO:0007669"/>
    <property type="project" value="TreeGrafter"/>
</dbReference>
<evidence type="ECO:0000256" key="1">
    <source>
        <dbReference type="ARBA" id="ARBA00001936"/>
    </source>
</evidence>
<evidence type="ECO:0000256" key="9">
    <source>
        <dbReference type="ARBA" id="ARBA00022734"/>
    </source>
</evidence>
<dbReference type="SUPFAM" id="SSF50370">
    <property type="entry name" value="Ricin B-like lectins"/>
    <property type="match status" value="1"/>
</dbReference>
<reference evidence="18" key="1">
    <citation type="submission" date="2022-01" db="EMBL/GenBank/DDBJ databases">
        <authorList>
            <person name="King R."/>
        </authorList>
    </citation>
    <scope>NUCLEOTIDE SEQUENCE</scope>
</reference>
<dbReference type="AlphaFoldDB" id="A0A9P0DYA5"/>
<dbReference type="CDD" id="cd02510">
    <property type="entry name" value="pp-GalNAc-T"/>
    <property type="match status" value="1"/>
</dbReference>
<keyword evidence="11 16" id="KW-1133">Transmembrane helix</keyword>
<dbReference type="InterPro" id="IPR029044">
    <property type="entry name" value="Nucleotide-diphossugar_trans"/>
</dbReference>
<keyword evidence="6 16" id="KW-0808">Transferase</keyword>
<dbReference type="GO" id="GO:0046872">
    <property type="term" value="F:metal ion binding"/>
    <property type="evidence" value="ECO:0007669"/>
    <property type="project" value="UniProtKB-KW"/>
</dbReference>
<keyword evidence="8" id="KW-0479">Metal-binding</keyword>
<comment type="pathway">
    <text evidence="3 16">Protein modification; protein glycosylation.</text>
</comment>
<evidence type="ECO:0000256" key="16">
    <source>
        <dbReference type="RuleBase" id="RU361242"/>
    </source>
</evidence>
<dbReference type="Pfam" id="PF00652">
    <property type="entry name" value="Ricin_B_lectin"/>
    <property type="match status" value="1"/>
</dbReference>
<dbReference type="OrthoDB" id="330637at2759"/>
<dbReference type="Proteomes" id="UP001153709">
    <property type="component" value="Chromosome 1"/>
</dbReference>
<evidence type="ECO:0000256" key="11">
    <source>
        <dbReference type="ARBA" id="ARBA00022989"/>
    </source>
</evidence>
<sequence length="603" mass="70355">MFAGIRRRLKKTLPMILFVILTVIFLVRIYFNGKENEIHPKHIIRKKYQEEYVDRHGVRVVVGHYRGNIAHNIPEASNETINKNNFDPVPNAGKNGQPLVVDNKDFVKTQQLYQINQFNLMASDKIPLNRSLPDYRRKRCTMLFKDYLTYPKTSIIIVFHNEAWSTLLRTVWSVINRSPKELVQEIILVDDASEREFLKKPLDDYIKTLPIKTIIIRSSTRVGLIKARLKGARVAEGEVLTFLDAHCECTQGWLEPLLSVINKDKKTVICPTIDIINHDTFAYVKSFELHWGAFNWNLQFRWYTLGGTELKLRQKDITQPFNSPAMAGGLFAMDKKMFFEFGSYDEDMKIWGGENLEMSFRIWQCGGKIQISPCSRVGHVFRKSSPYSFPGGLEKTLYTNLARVALVWLDDWARFFFKYNEQSRKVREDQNVTARLELRKRLNCKSFDWYLNNVWPQHFFPRNDRFFGKIKNVGKNMCLVKPDQKHLMNQPMGIATVDLCLSDDVEIEMFVMTKDGFIMTDDSICLDGPEKPKTGLMKVRIVACHGSSRQKWEYDKKTNEIRHVSNSKCLDVRNSTKFAQELVLNECDRSNNQQWTLESVPWK</sequence>
<comment type="similarity">
    <text evidence="4 16">Belongs to the glycosyltransferase 2 family. GalNAc-T subfamily.</text>
</comment>
<dbReference type="GO" id="GO:0030246">
    <property type="term" value="F:carbohydrate binding"/>
    <property type="evidence" value="ECO:0007669"/>
    <property type="project" value="UniProtKB-KW"/>
</dbReference>
<dbReference type="GO" id="GO:0004653">
    <property type="term" value="F:polypeptide N-acetylgalactosaminyltransferase activity"/>
    <property type="evidence" value="ECO:0007669"/>
    <property type="project" value="UniProtKB-ARBA"/>
</dbReference>
<dbReference type="PROSITE" id="PS50231">
    <property type="entry name" value="RICIN_B_LECTIN"/>
    <property type="match status" value="1"/>
</dbReference>
<dbReference type="InterPro" id="IPR001173">
    <property type="entry name" value="Glyco_trans_2-like"/>
</dbReference>
<keyword evidence="9 16" id="KW-0430">Lectin</keyword>
<comment type="cofactor">
    <cofactor evidence="1 16">
        <name>Mn(2+)</name>
        <dbReference type="ChEBI" id="CHEBI:29035"/>
    </cofactor>
</comment>
<feature type="transmembrane region" description="Helical" evidence="16">
    <location>
        <begin position="12"/>
        <end position="31"/>
    </location>
</feature>
<keyword evidence="15 16" id="KW-0464">Manganese</keyword>
<proteinExistence type="inferred from homology"/>
<organism evidence="18 19">
    <name type="scientific">Diabrotica balteata</name>
    <name type="common">Banded cucumber beetle</name>
    <dbReference type="NCBI Taxonomy" id="107213"/>
    <lineage>
        <taxon>Eukaryota</taxon>
        <taxon>Metazoa</taxon>
        <taxon>Ecdysozoa</taxon>
        <taxon>Arthropoda</taxon>
        <taxon>Hexapoda</taxon>
        <taxon>Insecta</taxon>
        <taxon>Pterygota</taxon>
        <taxon>Neoptera</taxon>
        <taxon>Endopterygota</taxon>
        <taxon>Coleoptera</taxon>
        <taxon>Polyphaga</taxon>
        <taxon>Cucujiformia</taxon>
        <taxon>Chrysomeloidea</taxon>
        <taxon>Chrysomelidae</taxon>
        <taxon>Galerucinae</taxon>
        <taxon>Diabroticina</taxon>
        <taxon>Diabroticites</taxon>
        <taxon>Diabrotica</taxon>
    </lineage>
</organism>
<dbReference type="SUPFAM" id="SSF53448">
    <property type="entry name" value="Nucleotide-diphospho-sugar transferases"/>
    <property type="match status" value="1"/>
</dbReference>
<evidence type="ECO:0000256" key="6">
    <source>
        <dbReference type="ARBA" id="ARBA00022679"/>
    </source>
</evidence>
<accession>A0A9P0DYA5</accession>
<evidence type="ECO:0000259" key="17">
    <source>
        <dbReference type="SMART" id="SM00458"/>
    </source>
</evidence>
<dbReference type="Gene3D" id="2.80.10.50">
    <property type="match status" value="1"/>
</dbReference>
<evidence type="ECO:0000313" key="19">
    <source>
        <dbReference type="Proteomes" id="UP001153709"/>
    </source>
</evidence>
<dbReference type="Pfam" id="PF00535">
    <property type="entry name" value="Glycos_transf_2"/>
    <property type="match status" value="1"/>
</dbReference>
<evidence type="ECO:0000256" key="14">
    <source>
        <dbReference type="ARBA" id="ARBA00023157"/>
    </source>
</evidence>
<evidence type="ECO:0000256" key="15">
    <source>
        <dbReference type="ARBA" id="ARBA00023211"/>
    </source>
</evidence>
<dbReference type="InterPro" id="IPR045885">
    <property type="entry name" value="GalNAc-T"/>
</dbReference>
<evidence type="ECO:0000256" key="10">
    <source>
        <dbReference type="ARBA" id="ARBA00022968"/>
    </source>
</evidence>
<dbReference type="FunFam" id="3.90.550.10:FF:000021">
    <property type="entry name" value="Polypeptide N-acetylgalactosaminyltransferase"/>
    <property type="match status" value="1"/>
</dbReference>
<gene>
    <name evidence="18" type="ORF">DIABBA_LOCUS1499</name>
</gene>
<dbReference type="InterPro" id="IPR035992">
    <property type="entry name" value="Ricin_B-like_lectins"/>
</dbReference>
<dbReference type="PANTHER" id="PTHR11675">
    <property type="entry name" value="N-ACETYLGALACTOSAMINYLTRANSFERASE"/>
    <property type="match status" value="1"/>
</dbReference>
<dbReference type="EMBL" id="OU898276">
    <property type="protein sequence ID" value="CAH1236910.1"/>
    <property type="molecule type" value="Genomic_DNA"/>
</dbReference>
<evidence type="ECO:0000256" key="4">
    <source>
        <dbReference type="ARBA" id="ARBA00005680"/>
    </source>
</evidence>
<dbReference type="GO" id="GO:0000139">
    <property type="term" value="C:Golgi membrane"/>
    <property type="evidence" value="ECO:0007669"/>
    <property type="project" value="UniProtKB-SubCell"/>
</dbReference>
<evidence type="ECO:0000256" key="5">
    <source>
        <dbReference type="ARBA" id="ARBA00022676"/>
    </source>
</evidence>
<evidence type="ECO:0000256" key="7">
    <source>
        <dbReference type="ARBA" id="ARBA00022692"/>
    </source>
</evidence>
<evidence type="ECO:0000313" key="18">
    <source>
        <dbReference type="EMBL" id="CAH1236910.1"/>
    </source>
</evidence>
<dbReference type="EC" id="2.4.1.-" evidence="16"/>
<keyword evidence="19" id="KW-1185">Reference proteome</keyword>